<feature type="transmembrane region" description="Helical" evidence="8">
    <location>
        <begin position="100"/>
        <end position="118"/>
    </location>
</feature>
<keyword evidence="4" id="KW-1003">Cell membrane</keyword>
<dbReference type="Gene3D" id="1.10.3470.10">
    <property type="entry name" value="ABC transporter involved in vitamin B12 uptake, BtuC"/>
    <property type="match status" value="1"/>
</dbReference>
<evidence type="ECO:0000256" key="4">
    <source>
        <dbReference type="ARBA" id="ARBA00022475"/>
    </source>
</evidence>
<protein>
    <submittedName>
        <fullName evidence="9">Fe(3+)-citrate import system permease protein YfmD</fullName>
    </submittedName>
</protein>
<comment type="similarity">
    <text evidence="2">Belongs to the binding-protein-dependent transport system permease family. FecCD subfamily.</text>
</comment>
<evidence type="ECO:0000313" key="9">
    <source>
        <dbReference type="EMBL" id="VTZ61624.1"/>
    </source>
</evidence>
<dbReference type="InterPro" id="IPR000522">
    <property type="entry name" value="ABC_transptr_permease_BtuC"/>
</dbReference>
<feature type="transmembrane region" description="Helical" evidence="8">
    <location>
        <begin position="284"/>
        <end position="302"/>
    </location>
</feature>
<dbReference type="PANTHER" id="PTHR30472:SF1">
    <property type="entry name" value="FE(3+) DICITRATE TRANSPORT SYSTEM PERMEASE PROTEIN FECC-RELATED"/>
    <property type="match status" value="1"/>
</dbReference>
<feature type="transmembrane region" description="Helical" evidence="8">
    <location>
        <begin position="125"/>
        <end position="145"/>
    </location>
</feature>
<reference evidence="9" key="1">
    <citation type="submission" date="2019-06" db="EMBL/GenBank/DDBJ databases">
        <authorList>
            <person name="Le Quere A."/>
            <person name="Colella S."/>
        </authorList>
    </citation>
    <scope>NUCLEOTIDE SEQUENCE</scope>
    <source>
        <strain evidence="9">EmedicaeMD41</strain>
    </source>
</reference>
<dbReference type="EMBL" id="CABFNB010000093">
    <property type="protein sequence ID" value="VTZ61624.1"/>
    <property type="molecule type" value="Genomic_DNA"/>
</dbReference>
<evidence type="ECO:0000256" key="3">
    <source>
        <dbReference type="ARBA" id="ARBA00022448"/>
    </source>
</evidence>
<dbReference type="PANTHER" id="PTHR30472">
    <property type="entry name" value="FERRIC ENTEROBACTIN TRANSPORT SYSTEM PERMEASE PROTEIN"/>
    <property type="match status" value="1"/>
</dbReference>
<keyword evidence="7 8" id="KW-0472">Membrane</keyword>
<evidence type="ECO:0000256" key="1">
    <source>
        <dbReference type="ARBA" id="ARBA00004651"/>
    </source>
</evidence>
<name>A0A508WWF8_9HYPH</name>
<dbReference type="Proteomes" id="UP000507954">
    <property type="component" value="Unassembled WGS sequence"/>
</dbReference>
<dbReference type="Pfam" id="PF01032">
    <property type="entry name" value="FecCD"/>
    <property type="match status" value="1"/>
</dbReference>
<dbReference type="FunFam" id="1.10.3470.10:FF:000001">
    <property type="entry name" value="Vitamin B12 ABC transporter permease BtuC"/>
    <property type="match status" value="1"/>
</dbReference>
<feature type="transmembrane region" description="Helical" evidence="8">
    <location>
        <begin position="157"/>
        <end position="178"/>
    </location>
</feature>
<dbReference type="GO" id="GO:0005886">
    <property type="term" value="C:plasma membrane"/>
    <property type="evidence" value="ECO:0007669"/>
    <property type="project" value="UniProtKB-SubCell"/>
</dbReference>
<evidence type="ECO:0000256" key="8">
    <source>
        <dbReference type="SAM" id="Phobius"/>
    </source>
</evidence>
<dbReference type="RefSeq" id="WP_018207857.1">
    <property type="nucleotide sequence ID" value="NZ_CABFNB010000093.1"/>
</dbReference>
<evidence type="ECO:0000256" key="7">
    <source>
        <dbReference type="ARBA" id="ARBA00023136"/>
    </source>
</evidence>
<accession>A0A508WWF8</accession>
<feature type="transmembrane region" description="Helical" evidence="8">
    <location>
        <begin position="16"/>
        <end position="41"/>
    </location>
</feature>
<dbReference type="CDD" id="cd06550">
    <property type="entry name" value="TM_ABC_iron-siderophores_like"/>
    <property type="match status" value="1"/>
</dbReference>
<comment type="subcellular location">
    <subcellularLocation>
        <location evidence="1">Cell membrane</location>
        <topology evidence="1">Multi-pass membrane protein</topology>
    </subcellularLocation>
</comment>
<dbReference type="InterPro" id="IPR037294">
    <property type="entry name" value="ABC_BtuC-like"/>
</dbReference>
<feature type="transmembrane region" description="Helical" evidence="8">
    <location>
        <begin position="70"/>
        <end position="88"/>
    </location>
</feature>
<proteinExistence type="inferred from homology"/>
<evidence type="ECO:0000256" key="2">
    <source>
        <dbReference type="ARBA" id="ARBA00007935"/>
    </source>
</evidence>
<keyword evidence="3" id="KW-0813">Transport</keyword>
<feature type="transmembrane region" description="Helical" evidence="8">
    <location>
        <begin position="314"/>
        <end position="332"/>
    </location>
</feature>
<evidence type="ECO:0000256" key="6">
    <source>
        <dbReference type="ARBA" id="ARBA00022989"/>
    </source>
</evidence>
<dbReference type="SUPFAM" id="SSF81345">
    <property type="entry name" value="ABC transporter involved in vitamin B12 uptake, BtuC"/>
    <property type="match status" value="1"/>
</dbReference>
<keyword evidence="6 8" id="KW-1133">Transmembrane helix</keyword>
<dbReference type="GO" id="GO:0033214">
    <property type="term" value="P:siderophore-iron import into cell"/>
    <property type="evidence" value="ECO:0007669"/>
    <property type="project" value="TreeGrafter"/>
</dbReference>
<gene>
    <name evidence="9" type="primary">yfmD</name>
    <name evidence="9" type="ORF">EMEDMD4_280151</name>
</gene>
<feature type="transmembrane region" description="Helical" evidence="8">
    <location>
        <begin position="199"/>
        <end position="220"/>
    </location>
</feature>
<keyword evidence="5 8" id="KW-0812">Transmembrane</keyword>
<dbReference type="GO" id="GO:0022857">
    <property type="term" value="F:transmembrane transporter activity"/>
    <property type="evidence" value="ECO:0007669"/>
    <property type="project" value="InterPro"/>
</dbReference>
<evidence type="ECO:0000256" key="5">
    <source>
        <dbReference type="ARBA" id="ARBA00022692"/>
    </source>
</evidence>
<feature type="transmembrane region" description="Helical" evidence="8">
    <location>
        <begin position="240"/>
        <end position="272"/>
    </location>
</feature>
<dbReference type="AlphaFoldDB" id="A0A508WWF8"/>
<sequence>MVVIESARRNTPATRIFAFGLFALLLALLSLWSLTIGTTAIPLGDALRAIISEGTSHQDVVISTIRLPRVLTAIIVGSTLGVAGALMQAVTNNPLASPDLLGISAGAAFAVVISIVFFDAQSPLVFLWFAFGGAAVAGILVYMVASTGVSGVTPVKLALSGAVLSVFLGSVSASLLIFDMKAIDIIRLWSVGSLTGKDMAAVAAVAPFALAGVAATLLLAREVSTLSLGADVAQAVGQNVLLWRLVSGALVVLMAGSSVALAGPIGFVGLVVPHVVRLSLGTDYRWILPFCAISGALLVVMADGLQRSLTGIDVPVGVTLALVGAPFFIWLARLRARGIG</sequence>
<organism evidence="9">
    <name type="scientific">Sinorhizobium medicae</name>
    <dbReference type="NCBI Taxonomy" id="110321"/>
    <lineage>
        <taxon>Bacteria</taxon>
        <taxon>Pseudomonadati</taxon>
        <taxon>Pseudomonadota</taxon>
        <taxon>Alphaproteobacteria</taxon>
        <taxon>Hyphomicrobiales</taxon>
        <taxon>Rhizobiaceae</taxon>
        <taxon>Sinorhizobium/Ensifer group</taxon>
        <taxon>Sinorhizobium</taxon>
    </lineage>
</organism>